<evidence type="ECO:0000313" key="2">
    <source>
        <dbReference type="Proteomes" id="UP001139384"/>
    </source>
</evidence>
<organism evidence="1 2">
    <name type="scientific">Streptomyces muensis</name>
    <dbReference type="NCBI Taxonomy" id="1077944"/>
    <lineage>
        <taxon>Bacteria</taxon>
        <taxon>Bacillati</taxon>
        <taxon>Actinomycetota</taxon>
        <taxon>Actinomycetes</taxon>
        <taxon>Kitasatosporales</taxon>
        <taxon>Streptomycetaceae</taxon>
        <taxon>Streptomyces</taxon>
    </lineage>
</organism>
<dbReference type="EMBL" id="JAKEIP010000005">
    <property type="protein sequence ID" value="MCF1592496.1"/>
    <property type="molecule type" value="Genomic_DNA"/>
</dbReference>
<gene>
    <name evidence="1" type="ORF">L0P92_02780</name>
</gene>
<name>A0A9X1TH96_STRM4</name>
<sequence length="149" mass="16244">MNEAVAKAVVDEQRTVDQVVERVERRWLLWSYENDAVAESGRGLDRPLGVLLALLGASACWGNNARCEDGIDIDTGTECPRCAEVREDKAAERAAQEIPAVGGGYSVPFQAPRDAEPSPYVHCRGSGCGVKMWPSEDGLCRECREYASV</sequence>
<comment type="caution">
    <text evidence="1">The sequence shown here is derived from an EMBL/GenBank/DDBJ whole genome shotgun (WGS) entry which is preliminary data.</text>
</comment>
<dbReference type="Proteomes" id="UP001139384">
    <property type="component" value="Unassembled WGS sequence"/>
</dbReference>
<accession>A0A9X1TH96</accession>
<keyword evidence="2" id="KW-1185">Reference proteome</keyword>
<protein>
    <submittedName>
        <fullName evidence="1">Uncharacterized protein</fullName>
    </submittedName>
</protein>
<reference evidence="1" key="1">
    <citation type="submission" date="2022-01" db="EMBL/GenBank/DDBJ databases">
        <title>Draft Genome Sequences of Seven Type Strains of the Genus Streptomyces.</title>
        <authorList>
            <person name="Aziz S."/>
            <person name="Coretto E."/>
            <person name="Chronakova A."/>
            <person name="Sproer C."/>
            <person name="Huber K."/>
            <person name="Nouioui I."/>
            <person name="Gross H."/>
        </authorList>
    </citation>
    <scope>NUCLEOTIDE SEQUENCE</scope>
    <source>
        <strain evidence="1">DSM 103493</strain>
    </source>
</reference>
<dbReference type="AlphaFoldDB" id="A0A9X1TH96"/>
<proteinExistence type="predicted"/>
<evidence type="ECO:0000313" key="1">
    <source>
        <dbReference type="EMBL" id="MCF1592496.1"/>
    </source>
</evidence>
<dbReference type="RefSeq" id="WP_234760801.1">
    <property type="nucleotide sequence ID" value="NZ_JAKEIP010000005.1"/>
</dbReference>